<organism evidence="2 3">
    <name type="scientific">Eragrostis curvula</name>
    <name type="common">weeping love grass</name>
    <dbReference type="NCBI Taxonomy" id="38414"/>
    <lineage>
        <taxon>Eukaryota</taxon>
        <taxon>Viridiplantae</taxon>
        <taxon>Streptophyta</taxon>
        <taxon>Embryophyta</taxon>
        <taxon>Tracheophyta</taxon>
        <taxon>Spermatophyta</taxon>
        <taxon>Magnoliopsida</taxon>
        <taxon>Liliopsida</taxon>
        <taxon>Poales</taxon>
        <taxon>Poaceae</taxon>
        <taxon>PACMAD clade</taxon>
        <taxon>Chloridoideae</taxon>
        <taxon>Eragrostideae</taxon>
        <taxon>Eragrostidinae</taxon>
        <taxon>Eragrostis</taxon>
    </lineage>
</organism>
<keyword evidence="3" id="KW-1185">Reference proteome</keyword>
<reference evidence="2 3" key="1">
    <citation type="journal article" date="2019" name="Sci. Rep.">
        <title>A high-quality genome of Eragrostis curvula grass provides insights into Poaceae evolution and supports new strategies to enhance forage quality.</title>
        <authorList>
            <person name="Carballo J."/>
            <person name="Santos B.A.C.M."/>
            <person name="Zappacosta D."/>
            <person name="Garbus I."/>
            <person name="Selva J.P."/>
            <person name="Gallo C.A."/>
            <person name="Diaz A."/>
            <person name="Albertini E."/>
            <person name="Caccamo M."/>
            <person name="Echenique V."/>
        </authorList>
    </citation>
    <scope>NUCLEOTIDE SEQUENCE [LARGE SCALE GENOMIC DNA]</scope>
    <source>
        <strain evidence="3">cv. Victoria</strain>
        <tissue evidence="2">Leaf</tissue>
    </source>
</reference>
<evidence type="ECO:0000256" key="1">
    <source>
        <dbReference type="SAM" id="MobiDB-lite"/>
    </source>
</evidence>
<feature type="non-terminal residue" evidence="2">
    <location>
        <position position="1"/>
    </location>
</feature>
<feature type="compositionally biased region" description="Basic and acidic residues" evidence="1">
    <location>
        <begin position="64"/>
        <end position="74"/>
    </location>
</feature>
<dbReference type="Proteomes" id="UP000324897">
    <property type="component" value="Chromosome 6"/>
</dbReference>
<proteinExistence type="predicted"/>
<name>A0A5J9WVX4_9POAL</name>
<evidence type="ECO:0000313" key="3">
    <source>
        <dbReference type="Proteomes" id="UP000324897"/>
    </source>
</evidence>
<protein>
    <submittedName>
        <fullName evidence="2">Uncharacterized protein</fullName>
    </submittedName>
</protein>
<dbReference type="EMBL" id="RWGY01000002">
    <property type="protein sequence ID" value="TVU51816.1"/>
    <property type="molecule type" value="Genomic_DNA"/>
</dbReference>
<evidence type="ECO:0000313" key="2">
    <source>
        <dbReference type="EMBL" id="TVU51816.1"/>
    </source>
</evidence>
<dbReference type="AlphaFoldDB" id="A0A5J9WVX4"/>
<dbReference type="Gramene" id="TVU51816">
    <property type="protein sequence ID" value="TVU51816"/>
    <property type="gene ID" value="EJB05_03261"/>
</dbReference>
<feature type="region of interest" description="Disordered" evidence="1">
    <location>
        <begin position="36"/>
        <end position="74"/>
    </location>
</feature>
<accession>A0A5J9WVX4</accession>
<gene>
    <name evidence="2" type="ORF">EJB05_03261</name>
</gene>
<comment type="caution">
    <text evidence="2">The sequence shown here is derived from an EMBL/GenBank/DDBJ whole genome shotgun (WGS) entry which is preliminary data.</text>
</comment>
<sequence>MQPSVRSSAAARVQWISATSQRPIDLSPLPRRLLRSASLPRRGRVSPELQPAWSSGDTLPRPRQPPDHHCPSLL</sequence>